<feature type="region of interest" description="Disordered" evidence="1">
    <location>
        <begin position="1"/>
        <end position="45"/>
    </location>
</feature>
<keyword evidence="3" id="KW-1185">Reference proteome</keyword>
<organism evidence="2 3">
    <name type="scientific">Candidatus Liberibacter africanus PTSAPSY</name>
    <dbReference type="NCBI Taxonomy" id="1277257"/>
    <lineage>
        <taxon>Bacteria</taxon>
        <taxon>Pseudomonadati</taxon>
        <taxon>Pseudomonadota</taxon>
        <taxon>Alphaproteobacteria</taxon>
        <taxon>Hyphomicrobiales</taxon>
        <taxon>Rhizobiaceae</taxon>
        <taxon>Liberibacter</taxon>
    </lineage>
</organism>
<reference evidence="2 3" key="1">
    <citation type="journal article" date="2015" name="Genome Announc.">
        <title>Complete Genome Sequence of 'Candidatus Liberibacter africanus,' a Bacterium Associated with Citrus Huanglongbing.</title>
        <authorList>
            <person name="Lin H."/>
            <person name="Pietersen G."/>
            <person name="Han C."/>
            <person name="Read D.A."/>
            <person name="Lou B."/>
            <person name="Gupta G."/>
            <person name="Civerolo E.L."/>
        </authorList>
    </citation>
    <scope>NUCLEOTIDE SEQUENCE [LARGE SCALE GENOMIC DNA]</scope>
    <source>
        <strain evidence="2 3">PTSAPSY</strain>
    </source>
</reference>
<gene>
    <name evidence="2" type="ORF">G293_02905</name>
</gene>
<dbReference type="AlphaFoldDB" id="A0A0G3I2U2"/>
<dbReference type="Proteomes" id="UP000035503">
    <property type="component" value="Chromosome"/>
</dbReference>
<proteinExistence type="predicted"/>
<dbReference type="EMBL" id="CP004021">
    <property type="protein sequence ID" value="AKK20209.1"/>
    <property type="molecule type" value="Genomic_DNA"/>
</dbReference>
<evidence type="ECO:0000313" key="2">
    <source>
        <dbReference type="EMBL" id="AKK20209.1"/>
    </source>
</evidence>
<name>A0A0G3I2U2_LIBAF</name>
<dbReference type="KEGG" id="lau:G293_02905"/>
<dbReference type="PATRIC" id="fig|1277257.4.peg.625"/>
<dbReference type="RefSeq" id="WP_052775023.1">
    <property type="nucleotide sequence ID" value="NZ_CP004021.1"/>
</dbReference>
<sequence>MLVSETNNNYPLGNYPKTENPTNATQKQGILPQTENSSPDSVQQKTFLEKAKECTKEAAISMIPVYGTIQEFKFLFMELFKNLKKVIMDGVYSAL</sequence>
<evidence type="ECO:0000256" key="1">
    <source>
        <dbReference type="SAM" id="MobiDB-lite"/>
    </source>
</evidence>
<accession>A0A0G3I2U2</accession>
<evidence type="ECO:0000313" key="3">
    <source>
        <dbReference type="Proteomes" id="UP000035503"/>
    </source>
</evidence>
<protein>
    <submittedName>
        <fullName evidence="2">Uncharacterized protein</fullName>
    </submittedName>
</protein>